<keyword evidence="6" id="KW-1003">Cell membrane</keyword>
<evidence type="ECO:0000256" key="16">
    <source>
        <dbReference type="ARBA" id="ARBA00043733"/>
    </source>
</evidence>
<comment type="catalytic activity">
    <reaction evidence="18">
        <text>1D-myo-inositol hexakisphosphate + H2O = 1D-myo-inositol 1,2,3,5,6-pentakisphosphate + phosphate</text>
        <dbReference type="Rhea" id="RHEA:20960"/>
        <dbReference type="ChEBI" id="CHEBI:15377"/>
        <dbReference type="ChEBI" id="CHEBI:43474"/>
        <dbReference type="ChEBI" id="CHEBI:58130"/>
        <dbReference type="ChEBI" id="CHEBI:58747"/>
    </reaction>
    <physiologicalReaction direction="left-to-right" evidence="18">
        <dbReference type="Rhea" id="RHEA:20961"/>
    </physiologicalReaction>
</comment>
<evidence type="ECO:0000256" key="3">
    <source>
        <dbReference type="ARBA" id="ARBA00012976"/>
    </source>
</evidence>
<organism evidence="27 28">
    <name type="scientific">Alosa alosa</name>
    <name type="common">allis shad</name>
    <dbReference type="NCBI Taxonomy" id="278164"/>
    <lineage>
        <taxon>Eukaryota</taxon>
        <taxon>Metazoa</taxon>
        <taxon>Chordata</taxon>
        <taxon>Craniata</taxon>
        <taxon>Vertebrata</taxon>
        <taxon>Euteleostomi</taxon>
        <taxon>Actinopterygii</taxon>
        <taxon>Neopterygii</taxon>
        <taxon>Teleostei</taxon>
        <taxon>Clupei</taxon>
        <taxon>Clupeiformes</taxon>
        <taxon>Clupeoidei</taxon>
        <taxon>Clupeidae</taxon>
        <taxon>Alosa</taxon>
    </lineage>
</organism>
<accession>A0AAV6FWT7</accession>
<keyword evidence="28" id="KW-1185">Reference proteome</keyword>
<evidence type="ECO:0000256" key="4">
    <source>
        <dbReference type="ARBA" id="ARBA00013040"/>
    </source>
</evidence>
<dbReference type="CDD" id="cd07061">
    <property type="entry name" value="HP_HAP_like"/>
    <property type="match status" value="1"/>
</dbReference>
<evidence type="ECO:0000256" key="20">
    <source>
        <dbReference type="ARBA" id="ARBA00043757"/>
    </source>
</evidence>
<evidence type="ECO:0000256" key="12">
    <source>
        <dbReference type="ARBA" id="ARBA00043668"/>
    </source>
</evidence>
<comment type="catalytic activity">
    <reaction evidence="16">
        <text>1D-myo-inositol 1,2,3-trisphosphate + H2O = 1D-myo-inositol 2,3-bisphosphate + phosphate</text>
        <dbReference type="Rhea" id="RHEA:77127"/>
        <dbReference type="ChEBI" id="CHEBI:15377"/>
        <dbReference type="ChEBI" id="CHEBI:43474"/>
        <dbReference type="ChEBI" id="CHEBI:195536"/>
        <dbReference type="ChEBI" id="CHEBI:195538"/>
    </reaction>
    <physiologicalReaction direction="left-to-right" evidence="16">
        <dbReference type="Rhea" id="RHEA:77128"/>
    </physiologicalReaction>
</comment>
<evidence type="ECO:0000256" key="17">
    <source>
        <dbReference type="ARBA" id="ARBA00043739"/>
    </source>
</evidence>
<evidence type="ECO:0000256" key="25">
    <source>
        <dbReference type="PIRSR" id="PIRSR000894-2"/>
    </source>
</evidence>
<comment type="catalytic activity">
    <reaction evidence="17">
        <text>1D-myo-inositol 1,2,3,6-tetrakisphosphate + H2O = 1D-myo-inositol 1,2,3-trisphosphate + phosphate</text>
        <dbReference type="Rhea" id="RHEA:77123"/>
        <dbReference type="ChEBI" id="CHEBI:15377"/>
        <dbReference type="ChEBI" id="CHEBI:43474"/>
        <dbReference type="ChEBI" id="CHEBI:195534"/>
        <dbReference type="ChEBI" id="CHEBI:195536"/>
    </reaction>
    <physiologicalReaction direction="left-to-right" evidence="17">
        <dbReference type="Rhea" id="RHEA:77124"/>
    </physiologicalReaction>
</comment>
<comment type="catalytic activity">
    <reaction evidence="21">
        <text>1D-myo-inositol 1,3,4,5,6-pentakisphosphate + H2O = 1D-myo-inositol 1,4,5,6-tetrakisphosphate + phosphate</text>
        <dbReference type="Rhea" id="RHEA:77143"/>
        <dbReference type="ChEBI" id="CHEBI:15377"/>
        <dbReference type="ChEBI" id="CHEBI:43474"/>
        <dbReference type="ChEBI" id="CHEBI:57627"/>
        <dbReference type="ChEBI" id="CHEBI:57733"/>
    </reaction>
    <physiologicalReaction direction="left-to-right" evidence="21">
        <dbReference type="Rhea" id="RHEA:77144"/>
    </physiologicalReaction>
</comment>
<dbReference type="Pfam" id="PF00328">
    <property type="entry name" value="His_Phos_2"/>
    <property type="match status" value="1"/>
</dbReference>
<evidence type="ECO:0000256" key="26">
    <source>
        <dbReference type="SAM" id="SignalP"/>
    </source>
</evidence>
<dbReference type="GO" id="GO:0052745">
    <property type="term" value="F:inositol phosphate phosphatase activity"/>
    <property type="evidence" value="ECO:0007669"/>
    <property type="project" value="TreeGrafter"/>
</dbReference>
<keyword evidence="10" id="KW-0325">Glycoprotein</keyword>
<comment type="catalytic activity">
    <reaction evidence="14">
        <text>1D-myo-inositol 1,2-bisphosphate + H2O = 1D-myo-inositol 2-phosphate + phosphate</text>
        <dbReference type="Rhea" id="RHEA:77135"/>
        <dbReference type="ChEBI" id="CHEBI:15377"/>
        <dbReference type="ChEBI" id="CHEBI:43474"/>
        <dbReference type="ChEBI" id="CHEBI:84142"/>
        <dbReference type="ChEBI" id="CHEBI:195539"/>
        <dbReference type="EC" id="3.1.3.62"/>
    </reaction>
    <physiologicalReaction direction="left-to-right" evidence="14">
        <dbReference type="Rhea" id="RHEA:77136"/>
    </physiologicalReaction>
</comment>
<dbReference type="EMBL" id="JADWDJ010000018">
    <property type="protein sequence ID" value="KAG5267010.1"/>
    <property type="molecule type" value="Genomic_DNA"/>
</dbReference>
<evidence type="ECO:0000256" key="7">
    <source>
        <dbReference type="ARBA" id="ARBA00022729"/>
    </source>
</evidence>
<evidence type="ECO:0000313" key="27">
    <source>
        <dbReference type="EMBL" id="KAG5267010.1"/>
    </source>
</evidence>
<feature type="signal peptide" evidence="26">
    <location>
        <begin position="1"/>
        <end position="19"/>
    </location>
</feature>
<dbReference type="PANTHER" id="PTHR20963">
    <property type="entry name" value="MULTIPLE INOSITOL POLYPHOSPHATE PHOSPHATASE-RELATED"/>
    <property type="match status" value="1"/>
</dbReference>
<evidence type="ECO:0000256" key="2">
    <source>
        <dbReference type="ARBA" id="ARBA00008422"/>
    </source>
</evidence>
<comment type="similarity">
    <text evidence="2">Belongs to the histidine acid phosphatase family. MINPP1 subfamily.</text>
</comment>
<dbReference type="GO" id="GO:0005886">
    <property type="term" value="C:plasma membrane"/>
    <property type="evidence" value="ECO:0007669"/>
    <property type="project" value="UniProtKB-SubCell"/>
</dbReference>
<protein>
    <recommendedName>
        <fullName evidence="5">Multiple inositol polyphosphate phosphatase 1</fullName>
        <ecNumber evidence="4">3.1.3.62</ecNumber>
        <ecNumber evidence="3">3.1.3.80</ecNumber>
    </recommendedName>
    <alternativeName>
        <fullName evidence="11">2,3-bisphosphoglycerate 3-phosphatase</fullName>
    </alternativeName>
</protein>
<dbReference type="PANTHER" id="PTHR20963:SF41">
    <property type="entry name" value="MULTIPLE INOSITOL POLYPHOSPHATE PHOSPHATASE 1"/>
    <property type="match status" value="1"/>
</dbReference>
<keyword evidence="25" id="KW-1015">Disulfide bond</keyword>
<dbReference type="FunFam" id="3.40.50.1240:FF:000014">
    <property type="entry name" value="Multiple inositol polyphosphate phosphatase 1"/>
    <property type="match status" value="1"/>
</dbReference>
<evidence type="ECO:0000256" key="11">
    <source>
        <dbReference type="ARBA" id="ARBA00031642"/>
    </source>
</evidence>
<feature type="disulfide bond" evidence="25">
    <location>
        <begin position="262"/>
        <end position="276"/>
    </location>
</feature>
<name>A0AAV6FWT7_9TELE</name>
<evidence type="ECO:0000256" key="6">
    <source>
        <dbReference type="ARBA" id="ARBA00022475"/>
    </source>
</evidence>
<keyword evidence="8" id="KW-0378">Hydrolase</keyword>
<comment type="catalytic activity">
    <reaction evidence="19">
        <text>1D-myo-inositol 1,2,6-trisphosphate + H2O = 1D-myo-inositol 1,2-bisphosphate + phosphate</text>
        <dbReference type="Rhea" id="RHEA:77131"/>
        <dbReference type="ChEBI" id="CHEBI:15377"/>
        <dbReference type="ChEBI" id="CHEBI:43474"/>
        <dbReference type="ChEBI" id="CHEBI:195537"/>
        <dbReference type="ChEBI" id="CHEBI:195539"/>
        <dbReference type="EC" id="3.1.3.62"/>
    </reaction>
    <physiologicalReaction direction="left-to-right" evidence="19">
        <dbReference type="Rhea" id="RHEA:77132"/>
    </physiologicalReaction>
</comment>
<dbReference type="AlphaFoldDB" id="A0AAV6FWT7"/>
<comment type="caution">
    <text evidence="27">The sequence shown here is derived from an EMBL/GenBank/DDBJ whole genome shotgun (WGS) entry which is preliminary data.</text>
</comment>
<dbReference type="InterPro" id="IPR016274">
    <property type="entry name" value="Histidine_acid_Pase_euk"/>
</dbReference>
<evidence type="ECO:0000256" key="21">
    <source>
        <dbReference type="ARBA" id="ARBA00043762"/>
    </source>
</evidence>
<feature type="chain" id="PRO_5043473330" description="Multiple inositol polyphosphate phosphatase 1" evidence="26">
    <location>
        <begin position="20"/>
        <end position="453"/>
    </location>
</feature>
<comment type="catalytic activity">
    <reaction evidence="13">
        <text>1D-myo-inositol 1,2,4,5,6-pentakisphosphate + H2O = 1D-myo-inositol 1,2,5,6-tetrakisphosphate + phosphate</text>
        <dbReference type="Rhea" id="RHEA:77115"/>
        <dbReference type="ChEBI" id="CHEBI:15377"/>
        <dbReference type="ChEBI" id="CHEBI:43474"/>
        <dbReference type="ChEBI" id="CHEBI:57798"/>
        <dbReference type="ChEBI" id="CHEBI:195535"/>
        <dbReference type="EC" id="3.1.3.62"/>
    </reaction>
    <physiologicalReaction direction="left-to-right" evidence="13">
        <dbReference type="Rhea" id="RHEA:77116"/>
    </physiologicalReaction>
</comment>
<keyword evidence="9" id="KW-0472">Membrane</keyword>
<comment type="catalytic activity">
    <reaction evidence="12">
        <text>1D-myo-inositol 1,2,5,6-tetrakisphosphate + H2O = 1D-myo-inositol 1,2,6-trisphosphate + phosphate</text>
        <dbReference type="Rhea" id="RHEA:77119"/>
        <dbReference type="ChEBI" id="CHEBI:15377"/>
        <dbReference type="ChEBI" id="CHEBI:43474"/>
        <dbReference type="ChEBI" id="CHEBI:195535"/>
        <dbReference type="ChEBI" id="CHEBI:195537"/>
        <dbReference type="EC" id="3.1.3.62"/>
    </reaction>
    <physiologicalReaction direction="left-to-right" evidence="12">
        <dbReference type="Rhea" id="RHEA:77120"/>
    </physiologicalReaction>
</comment>
<dbReference type="PIRSF" id="PIRSF000894">
    <property type="entry name" value="Acid_phosphatase"/>
    <property type="match status" value="1"/>
</dbReference>
<evidence type="ECO:0000256" key="23">
    <source>
        <dbReference type="ARBA" id="ARBA00043829"/>
    </source>
</evidence>
<evidence type="ECO:0000256" key="9">
    <source>
        <dbReference type="ARBA" id="ARBA00023136"/>
    </source>
</evidence>
<dbReference type="SUPFAM" id="SSF53254">
    <property type="entry name" value="Phosphoglycerate mutase-like"/>
    <property type="match status" value="1"/>
</dbReference>
<comment type="catalytic activity">
    <reaction evidence="15">
        <text>1D-myo-inositol hexakisphosphate + H2O = 1D-myo-inositol 1,2,4,5,6-pentakisphosphate + phosphate</text>
        <dbReference type="Rhea" id="RHEA:16989"/>
        <dbReference type="ChEBI" id="CHEBI:15377"/>
        <dbReference type="ChEBI" id="CHEBI:43474"/>
        <dbReference type="ChEBI" id="CHEBI:57798"/>
        <dbReference type="ChEBI" id="CHEBI:58130"/>
        <dbReference type="EC" id="3.1.3.62"/>
    </reaction>
    <physiologicalReaction direction="left-to-right" evidence="15">
        <dbReference type="Rhea" id="RHEA:16990"/>
    </physiologicalReaction>
</comment>
<comment type="catalytic activity">
    <reaction evidence="24">
        <text>(2R)-2,3-bisphosphoglycerate + H2O = (2R)-2-phosphoglycerate + phosphate</text>
        <dbReference type="Rhea" id="RHEA:27381"/>
        <dbReference type="ChEBI" id="CHEBI:15377"/>
        <dbReference type="ChEBI" id="CHEBI:43474"/>
        <dbReference type="ChEBI" id="CHEBI:58248"/>
        <dbReference type="ChEBI" id="CHEBI:58289"/>
        <dbReference type="EC" id="3.1.3.80"/>
    </reaction>
    <physiologicalReaction direction="left-to-right" evidence="24">
        <dbReference type="Rhea" id="RHEA:27382"/>
    </physiologicalReaction>
</comment>
<dbReference type="EC" id="3.1.3.62" evidence="4"/>
<evidence type="ECO:0000256" key="8">
    <source>
        <dbReference type="ARBA" id="ARBA00022801"/>
    </source>
</evidence>
<dbReference type="Gene3D" id="3.40.50.1240">
    <property type="entry name" value="Phosphoglycerate mutase-like"/>
    <property type="match status" value="1"/>
</dbReference>
<comment type="catalytic activity">
    <reaction evidence="20">
        <text>1D-myo-inositol 1,2,3,5,6-pentakisphosphate + H2O = 1D-myo-inositol 1,2,3,6-tetrakisphosphate + phosphate</text>
        <dbReference type="Rhea" id="RHEA:77111"/>
        <dbReference type="ChEBI" id="CHEBI:15377"/>
        <dbReference type="ChEBI" id="CHEBI:43474"/>
        <dbReference type="ChEBI" id="CHEBI:58747"/>
        <dbReference type="ChEBI" id="CHEBI:195534"/>
    </reaction>
    <physiologicalReaction direction="left-to-right" evidence="20">
        <dbReference type="Rhea" id="RHEA:77112"/>
    </physiologicalReaction>
</comment>
<evidence type="ECO:0000313" key="28">
    <source>
        <dbReference type="Proteomes" id="UP000823561"/>
    </source>
</evidence>
<evidence type="ECO:0000256" key="19">
    <source>
        <dbReference type="ARBA" id="ARBA00043747"/>
    </source>
</evidence>
<evidence type="ECO:0000256" key="14">
    <source>
        <dbReference type="ARBA" id="ARBA00043674"/>
    </source>
</evidence>
<feature type="disulfide bond" evidence="25">
    <location>
        <begin position="67"/>
        <end position="395"/>
    </location>
</feature>
<comment type="catalytic activity">
    <reaction evidence="23">
        <text>1D-myo-inositol 1,4,5,6-tetrakisphosphate + H2O = 1D-myo-inositol 1,4,5-trisphosphate + phosphate</text>
        <dbReference type="Rhea" id="RHEA:77147"/>
        <dbReference type="ChEBI" id="CHEBI:15377"/>
        <dbReference type="ChEBI" id="CHEBI:43474"/>
        <dbReference type="ChEBI" id="CHEBI:57627"/>
        <dbReference type="ChEBI" id="CHEBI:203600"/>
    </reaction>
    <physiologicalReaction direction="left-to-right" evidence="23">
        <dbReference type="Rhea" id="RHEA:77148"/>
    </physiologicalReaction>
</comment>
<dbReference type="InterPro" id="IPR029033">
    <property type="entry name" value="His_PPase_superfam"/>
</dbReference>
<evidence type="ECO:0000256" key="5">
    <source>
        <dbReference type="ARBA" id="ARBA00018097"/>
    </source>
</evidence>
<evidence type="ECO:0000256" key="18">
    <source>
        <dbReference type="ARBA" id="ARBA00043746"/>
    </source>
</evidence>
<comment type="catalytic activity">
    <reaction evidence="22">
        <text>1D-myo-inositol 2,3-bisphosphate + H2O = 1D-myo-inositol 2-phosphate + phosphate</text>
        <dbReference type="Rhea" id="RHEA:77139"/>
        <dbReference type="ChEBI" id="CHEBI:15377"/>
        <dbReference type="ChEBI" id="CHEBI:43474"/>
        <dbReference type="ChEBI" id="CHEBI:84142"/>
        <dbReference type="ChEBI" id="CHEBI:195538"/>
    </reaction>
    <physiologicalReaction direction="left-to-right" evidence="22">
        <dbReference type="Rhea" id="RHEA:77140"/>
    </physiologicalReaction>
</comment>
<keyword evidence="7 26" id="KW-0732">Signal</keyword>
<comment type="subcellular location">
    <subcellularLocation>
        <location evidence="1">Cell membrane</location>
    </subcellularLocation>
</comment>
<dbReference type="GO" id="GO:0003993">
    <property type="term" value="F:acid phosphatase activity"/>
    <property type="evidence" value="ECO:0007669"/>
    <property type="project" value="TreeGrafter"/>
</dbReference>
<evidence type="ECO:0000256" key="15">
    <source>
        <dbReference type="ARBA" id="ARBA00043691"/>
    </source>
</evidence>
<dbReference type="Proteomes" id="UP000823561">
    <property type="component" value="Chromosome 18"/>
</dbReference>
<dbReference type="GO" id="GO:0034417">
    <property type="term" value="F:bisphosphoglycerate 3-phosphatase activity"/>
    <property type="evidence" value="ECO:0007669"/>
    <property type="project" value="UniProtKB-EC"/>
</dbReference>
<dbReference type="InterPro" id="IPR000560">
    <property type="entry name" value="His_Pase_clade-2"/>
</dbReference>
<evidence type="ECO:0000256" key="10">
    <source>
        <dbReference type="ARBA" id="ARBA00023180"/>
    </source>
</evidence>
<sequence length="453" mass="51807">MIRKVLRVIFSAYLSFSLGLLCVPCCDIPSIATYFGTKGRYEEVNTYLINDKLAVNETLIRGASSTCSAVHLTAVIRHGTRYPTTKNVKKMKDFYNLVQSNASDWSHKLDLSQWKMWYTEDMDGRLVEKGREDHTNLAKRLAKYFPTLITEDNLRNGRVKFITSSKHRCVNSTISFKTGLIEYFGIEGEEFDHEVNDALMRFFAECARFVAEVENNKHALVEVDLFNDRPEMKRTAEKMADRLQVPYSQVTADSVEAALYFCAYEFAIKSINTPWCQLFDEVDAKVMEYATDLKQYWKRSYGHDINSKSSCALFHDLFRRLDQAANDHRSGHVSEAVTIQVGHAETLLPLLTLLGLFKDNEPLTSTNFATQTERVFRSGHIVPYAGNLVVVLYNCADGFRLEARLNEQPLVLPKMNTDLPLFDDVKRNYAELLQGCNPKTECELVNVQPRTMD</sequence>
<proteinExistence type="inferred from homology"/>
<gene>
    <name evidence="27" type="ORF">AALO_G00238810</name>
</gene>
<evidence type="ECO:0000256" key="1">
    <source>
        <dbReference type="ARBA" id="ARBA00004236"/>
    </source>
</evidence>
<evidence type="ECO:0000256" key="24">
    <source>
        <dbReference type="ARBA" id="ARBA00043832"/>
    </source>
</evidence>
<evidence type="ECO:0000256" key="22">
    <source>
        <dbReference type="ARBA" id="ARBA00043801"/>
    </source>
</evidence>
<reference evidence="27" key="1">
    <citation type="submission" date="2020-10" db="EMBL/GenBank/DDBJ databases">
        <title>Chromosome-scale genome assembly of the Allis shad, Alosa alosa.</title>
        <authorList>
            <person name="Margot Z."/>
            <person name="Christophe K."/>
            <person name="Cabau C."/>
            <person name="Louis A."/>
            <person name="Berthelot C."/>
            <person name="Parey E."/>
            <person name="Roest Crollius H."/>
            <person name="Montfort J."/>
            <person name="Robinson-Rechavi M."/>
            <person name="Bucao C."/>
            <person name="Bouchez O."/>
            <person name="Gislard M."/>
            <person name="Lluch J."/>
            <person name="Milhes M."/>
            <person name="Lampietro C."/>
            <person name="Lopez Roques C."/>
            <person name="Donnadieu C."/>
            <person name="Braasch I."/>
            <person name="Desvignes T."/>
            <person name="Postlethwait J."/>
            <person name="Bobe J."/>
            <person name="Guiguen Y."/>
        </authorList>
    </citation>
    <scope>NUCLEOTIDE SEQUENCE</scope>
    <source>
        <strain evidence="27">M-15738</strain>
        <tissue evidence="27">Blood</tissue>
    </source>
</reference>
<dbReference type="EC" id="3.1.3.80" evidence="3"/>
<evidence type="ECO:0000256" key="13">
    <source>
        <dbReference type="ARBA" id="ARBA00043671"/>
    </source>
</evidence>